<dbReference type="InterPro" id="IPR000086">
    <property type="entry name" value="NUDIX_hydrolase_dom"/>
</dbReference>
<dbReference type="RefSeq" id="WP_109246368.1">
    <property type="nucleotide sequence ID" value="NZ_BFFO01000012.1"/>
</dbReference>
<dbReference type="Proteomes" id="UP000245021">
    <property type="component" value="Unassembled WGS sequence"/>
</dbReference>
<proteinExistence type="predicted"/>
<name>A0A2R5HH91_9LACT</name>
<dbReference type="PANTHER" id="PTHR43046">
    <property type="entry name" value="GDP-MANNOSE MANNOSYL HYDROLASE"/>
    <property type="match status" value="1"/>
</dbReference>
<dbReference type="AlphaFoldDB" id="A0A2R5HH91"/>
<evidence type="ECO:0000313" key="4">
    <source>
        <dbReference type="EMBL" id="GBG97409.1"/>
    </source>
</evidence>
<organism evidence="4 5">
    <name type="scientific">Lactococcus termiticola</name>
    <dbReference type="NCBI Taxonomy" id="2169526"/>
    <lineage>
        <taxon>Bacteria</taxon>
        <taxon>Bacillati</taxon>
        <taxon>Bacillota</taxon>
        <taxon>Bacilli</taxon>
        <taxon>Lactobacillales</taxon>
        <taxon>Streptococcaceae</taxon>
        <taxon>Lactococcus</taxon>
    </lineage>
</organism>
<sequence length="147" mass="17303">MSDYRQNVAAIVINQEGKIWVGERIDRMAWGFPQGGIDEGESSEAALKRELMEELSTSDFDFIARYPEKLRYDFPPDLEFSTWTFKGQEQDWYLVKLRPGAKLDISKHDEEFAQYLWCDLAELDYSQFGFKAGLYRTVLDYFKDKIK</sequence>
<dbReference type="EMBL" id="BFFO01000012">
    <property type="protein sequence ID" value="GBG97409.1"/>
    <property type="molecule type" value="Genomic_DNA"/>
</dbReference>
<dbReference type="Gene3D" id="3.90.79.10">
    <property type="entry name" value="Nucleoside Triphosphate Pyrophosphohydrolase"/>
    <property type="match status" value="1"/>
</dbReference>
<evidence type="ECO:0000256" key="2">
    <source>
        <dbReference type="ARBA" id="ARBA00022801"/>
    </source>
</evidence>
<dbReference type="NCBIfam" id="NF001936">
    <property type="entry name" value="PRK00714.1-3"/>
    <property type="match status" value="1"/>
</dbReference>
<gene>
    <name evidence="4" type="primary">mutT_2</name>
    <name evidence="4" type="ORF">NtB2_01554</name>
</gene>
<comment type="cofactor">
    <cofactor evidence="1">
        <name>Mg(2+)</name>
        <dbReference type="ChEBI" id="CHEBI:18420"/>
    </cofactor>
</comment>
<protein>
    <submittedName>
        <fullName evidence="4">NUDIX family hydrolase</fullName>
    </submittedName>
</protein>
<accession>A0A2R5HH91</accession>
<keyword evidence="5" id="KW-1185">Reference proteome</keyword>
<evidence type="ECO:0000259" key="3">
    <source>
        <dbReference type="PROSITE" id="PS51462"/>
    </source>
</evidence>
<dbReference type="PANTHER" id="PTHR43046:SF14">
    <property type="entry name" value="MUTT_NUDIX FAMILY PROTEIN"/>
    <property type="match status" value="1"/>
</dbReference>
<dbReference type="OrthoDB" id="9787476at2"/>
<reference evidence="4 5" key="1">
    <citation type="journal article" date="2018" name="Genome Announc.">
        <title>Draft Genome Sequence of Lactococcus sp. Strain NtB2 (JCM 32569), Isolated from the Gut of the Higher Termite Nasutitermes takasagoensis.</title>
        <authorList>
            <person name="Noda S."/>
            <person name="Aihara C."/>
            <person name="Yuki M."/>
            <person name="Ohkuma M."/>
        </authorList>
    </citation>
    <scope>NUCLEOTIDE SEQUENCE [LARGE SCALE GENOMIC DNA]</scope>
    <source>
        <strain evidence="4 5">NtB2</strain>
    </source>
</reference>
<keyword evidence="2 4" id="KW-0378">Hydrolase</keyword>
<feature type="domain" description="Nudix hydrolase" evidence="3">
    <location>
        <begin position="3"/>
        <end position="140"/>
    </location>
</feature>
<dbReference type="GO" id="GO:0016787">
    <property type="term" value="F:hydrolase activity"/>
    <property type="evidence" value="ECO:0007669"/>
    <property type="project" value="UniProtKB-KW"/>
</dbReference>
<dbReference type="InterPro" id="IPR015797">
    <property type="entry name" value="NUDIX_hydrolase-like_dom_sf"/>
</dbReference>
<evidence type="ECO:0000256" key="1">
    <source>
        <dbReference type="ARBA" id="ARBA00001946"/>
    </source>
</evidence>
<comment type="caution">
    <text evidence="4">The sequence shown here is derived from an EMBL/GenBank/DDBJ whole genome shotgun (WGS) entry which is preliminary data.</text>
</comment>
<dbReference type="PROSITE" id="PS51462">
    <property type="entry name" value="NUDIX"/>
    <property type="match status" value="1"/>
</dbReference>
<dbReference type="Pfam" id="PF00293">
    <property type="entry name" value="NUDIX"/>
    <property type="match status" value="1"/>
</dbReference>
<dbReference type="SUPFAM" id="SSF55811">
    <property type="entry name" value="Nudix"/>
    <property type="match status" value="1"/>
</dbReference>
<evidence type="ECO:0000313" key="5">
    <source>
        <dbReference type="Proteomes" id="UP000245021"/>
    </source>
</evidence>